<comment type="caution">
    <text evidence="1">The sequence shown here is derived from an EMBL/GenBank/DDBJ whole genome shotgun (WGS) entry which is preliminary data.</text>
</comment>
<dbReference type="EMBL" id="MCFE01000078">
    <property type="protein sequence ID" value="ORY00779.1"/>
    <property type="molecule type" value="Genomic_DNA"/>
</dbReference>
<dbReference type="InParanoid" id="A0A1Y1YS28"/>
<evidence type="ECO:0000313" key="1">
    <source>
        <dbReference type="EMBL" id="ORY00779.1"/>
    </source>
</evidence>
<dbReference type="AlphaFoldDB" id="A0A1Y1YS28"/>
<evidence type="ECO:0000313" key="2">
    <source>
        <dbReference type="Proteomes" id="UP000193498"/>
    </source>
</evidence>
<dbReference type="OrthoDB" id="73350at2759"/>
<name>A0A1Y1YS28_9FUNG</name>
<accession>A0A1Y1YS28</accession>
<sequence>MFRRKLFTIPLYGASAIGLGAVSAGMYYNQSALKKVNEFSGVPSWSSLHSLKGPLNNKTAEEQIYLDSFSIQVPQSQLSTPHSTADQDRLLSNYARAFYTSPVFKFERFLLGLFKGSSQTPPETDKDILSKKFQVGDVVAVETYQVSKRDSNQIEFKFSLQKDVIDGSSWLAVQEPETEGGAYTFWFGTAIYPANKELADFESRFKSDNLEARFHKLYSRVLIDMAVKKLASMYPQAG</sequence>
<gene>
    <name evidence="1" type="ORF">K493DRAFT_390705</name>
</gene>
<protein>
    <submittedName>
        <fullName evidence="1">Uncharacterized protein</fullName>
    </submittedName>
</protein>
<dbReference type="Proteomes" id="UP000193498">
    <property type="component" value="Unassembled WGS sequence"/>
</dbReference>
<proteinExistence type="predicted"/>
<reference evidence="1 2" key="1">
    <citation type="submission" date="2016-07" db="EMBL/GenBank/DDBJ databases">
        <title>Pervasive Adenine N6-methylation of Active Genes in Fungi.</title>
        <authorList>
            <consortium name="DOE Joint Genome Institute"/>
            <person name="Mondo S.J."/>
            <person name="Dannebaum R.O."/>
            <person name="Kuo R.C."/>
            <person name="Labutti K."/>
            <person name="Haridas S."/>
            <person name="Kuo A."/>
            <person name="Salamov A."/>
            <person name="Ahrendt S.R."/>
            <person name="Lipzen A."/>
            <person name="Sullivan W."/>
            <person name="Andreopoulos W.B."/>
            <person name="Clum A."/>
            <person name="Lindquist E."/>
            <person name="Daum C."/>
            <person name="Ramamoorthy G.K."/>
            <person name="Gryganskyi A."/>
            <person name="Culley D."/>
            <person name="Magnuson J.K."/>
            <person name="James T.Y."/>
            <person name="O'Malley M.A."/>
            <person name="Stajich J.E."/>
            <person name="Spatafora J.W."/>
            <person name="Visel A."/>
            <person name="Grigoriev I.V."/>
        </authorList>
    </citation>
    <scope>NUCLEOTIDE SEQUENCE [LARGE SCALE GENOMIC DNA]</scope>
    <source>
        <strain evidence="1 2">CBS 931.73</strain>
    </source>
</reference>
<organism evidence="1 2">
    <name type="scientific">Basidiobolus meristosporus CBS 931.73</name>
    <dbReference type="NCBI Taxonomy" id="1314790"/>
    <lineage>
        <taxon>Eukaryota</taxon>
        <taxon>Fungi</taxon>
        <taxon>Fungi incertae sedis</taxon>
        <taxon>Zoopagomycota</taxon>
        <taxon>Entomophthoromycotina</taxon>
        <taxon>Basidiobolomycetes</taxon>
        <taxon>Basidiobolales</taxon>
        <taxon>Basidiobolaceae</taxon>
        <taxon>Basidiobolus</taxon>
    </lineage>
</organism>
<keyword evidence="2" id="KW-1185">Reference proteome</keyword>